<organism evidence="1 2">
    <name type="scientific">Candidatus Taylorbacteria bacterium RIFCSPLOWO2_01_FULL_48_100</name>
    <dbReference type="NCBI Taxonomy" id="1802322"/>
    <lineage>
        <taxon>Bacteria</taxon>
        <taxon>Candidatus Tayloriibacteriota</taxon>
    </lineage>
</organism>
<dbReference type="GO" id="GO:0016791">
    <property type="term" value="F:phosphatase activity"/>
    <property type="evidence" value="ECO:0007669"/>
    <property type="project" value="TreeGrafter"/>
</dbReference>
<dbReference type="PANTHER" id="PTHR48100:SF44">
    <property type="entry name" value="PHOSPHATASE C1620.13-RELATED"/>
    <property type="match status" value="1"/>
</dbReference>
<dbReference type="Pfam" id="PF00300">
    <property type="entry name" value="His_Phos_1"/>
    <property type="match status" value="1"/>
</dbReference>
<evidence type="ECO:0000313" key="2">
    <source>
        <dbReference type="Proteomes" id="UP000177797"/>
    </source>
</evidence>
<dbReference type="EMBL" id="MHSA01000021">
    <property type="protein sequence ID" value="OHA33940.1"/>
    <property type="molecule type" value="Genomic_DNA"/>
</dbReference>
<dbReference type="SUPFAM" id="SSF53254">
    <property type="entry name" value="Phosphoglycerate mutase-like"/>
    <property type="match status" value="1"/>
</dbReference>
<evidence type="ECO:0008006" key="3">
    <source>
        <dbReference type="Google" id="ProtNLM"/>
    </source>
</evidence>
<dbReference type="CDD" id="cd07067">
    <property type="entry name" value="HP_PGM_like"/>
    <property type="match status" value="1"/>
</dbReference>
<comment type="caution">
    <text evidence="1">The sequence shown here is derived from an EMBL/GenBank/DDBJ whole genome shotgun (WGS) entry which is preliminary data.</text>
</comment>
<dbReference type="PANTHER" id="PTHR48100">
    <property type="entry name" value="BROAD-SPECIFICITY PHOSPHATASE YOR283W-RELATED"/>
    <property type="match status" value="1"/>
</dbReference>
<evidence type="ECO:0000313" key="1">
    <source>
        <dbReference type="EMBL" id="OHA33940.1"/>
    </source>
</evidence>
<dbReference type="InterPro" id="IPR013078">
    <property type="entry name" value="His_Pase_superF_clade-1"/>
</dbReference>
<dbReference type="AlphaFoldDB" id="A0A1G2ND00"/>
<dbReference type="GO" id="GO:0005829">
    <property type="term" value="C:cytosol"/>
    <property type="evidence" value="ECO:0007669"/>
    <property type="project" value="TreeGrafter"/>
</dbReference>
<proteinExistence type="predicted"/>
<reference evidence="1 2" key="1">
    <citation type="journal article" date="2016" name="Nat. Commun.">
        <title>Thousands of microbial genomes shed light on interconnected biogeochemical processes in an aquifer system.</title>
        <authorList>
            <person name="Anantharaman K."/>
            <person name="Brown C.T."/>
            <person name="Hug L.A."/>
            <person name="Sharon I."/>
            <person name="Castelle C.J."/>
            <person name="Probst A.J."/>
            <person name="Thomas B.C."/>
            <person name="Singh A."/>
            <person name="Wilkins M.J."/>
            <person name="Karaoz U."/>
            <person name="Brodie E.L."/>
            <person name="Williams K.H."/>
            <person name="Hubbard S.S."/>
            <person name="Banfield J.F."/>
        </authorList>
    </citation>
    <scope>NUCLEOTIDE SEQUENCE [LARGE SCALE GENOMIC DNA]</scope>
</reference>
<dbReference type="InterPro" id="IPR029033">
    <property type="entry name" value="His_PPase_superfam"/>
</dbReference>
<gene>
    <name evidence="1" type="ORF">A2938_02880</name>
</gene>
<dbReference type="Proteomes" id="UP000177797">
    <property type="component" value="Unassembled WGS sequence"/>
</dbReference>
<dbReference type="InterPro" id="IPR050275">
    <property type="entry name" value="PGM_Phosphatase"/>
</dbReference>
<name>A0A1G2ND00_9BACT</name>
<protein>
    <recommendedName>
        <fullName evidence="3">Phosphoglycerate mutase</fullName>
    </recommendedName>
</protein>
<accession>A0A1G2ND00</accession>
<sequence length="179" mass="20803">MQSEIIAERCEKLSIDSIISSTMKRAVETAKIILARLKKSAEYSDLFIERRRPKEQIGVLKNDPKALDAEKTIRENFTVSGFRFSDEENFDDLKTRASQALRYLQQKSERNMLVITHGFFLRIIVAYAVFGEKLTAQECEQFIQKFHTENTGVTVLGFDEKNNTSPWWLWVWNDHAHLG</sequence>
<dbReference type="Gene3D" id="3.40.50.1240">
    <property type="entry name" value="Phosphoglycerate mutase-like"/>
    <property type="match status" value="1"/>
</dbReference>